<name>A0A1C4BMA3_9GAMM</name>
<dbReference type="OrthoDB" id="6905585at2"/>
<sequence>MNFNELTFNWQFLQWAVMAVVGVYSWLIGRQSASQKELLDLRIRVTQVEETVKSLPTQHQVTKLIEKLSSNEATLNQLSDRLSGLSRQLDNINQFLLKNK</sequence>
<feature type="transmembrane region" description="Helical" evidence="1">
    <location>
        <begin position="12"/>
        <end position="29"/>
    </location>
</feature>
<keyword evidence="1" id="KW-1133">Transmembrane helix</keyword>
<protein>
    <recommendedName>
        <fullName evidence="4">DUF2730 domain-containing protein</fullName>
    </recommendedName>
</protein>
<evidence type="ECO:0000256" key="1">
    <source>
        <dbReference type="SAM" id="Phobius"/>
    </source>
</evidence>
<evidence type="ECO:0008006" key="4">
    <source>
        <dbReference type="Google" id="ProtNLM"/>
    </source>
</evidence>
<proteinExistence type="predicted"/>
<dbReference type="AlphaFoldDB" id="A0A1C4BMA3"/>
<dbReference type="STRING" id="1798183.GA0061080_102233"/>
<keyword evidence="1" id="KW-0472">Membrane</keyword>
<evidence type="ECO:0000313" key="3">
    <source>
        <dbReference type="Proteomes" id="UP000199698"/>
    </source>
</evidence>
<organism evidence="2 3">
    <name type="scientific">Gilliamella intestini</name>
    <dbReference type="NCBI Taxonomy" id="1798183"/>
    <lineage>
        <taxon>Bacteria</taxon>
        <taxon>Pseudomonadati</taxon>
        <taxon>Pseudomonadota</taxon>
        <taxon>Gammaproteobacteria</taxon>
        <taxon>Orbales</taxon>
        <taxon>Orbaceae</taxon>
        <taxon>Gilliamella</taxon>
    </lineage>
</organism>
<accession>A0A1C4BMA3</accession>
<dbReference type="InterPro" id="IPR020269">
    <property type="entry name" value="Phage_Mu_Releasin"/>
</dbReference>
<dbReference type="RefSeq" id="WP_065574282.1">
    <property type="nucleotide sequence ID" value="NZ_FMBA01000022.1"/>
</dbReference>
<dbReference type="EMBL" id="FMBA01000022">
    <property type="protein sequence ID" value="SCC07940.1"/>
    <property type="molecule type" value="Genomic_DNA"/>
</dbReference>
<keyword evidence="1" id="KW-0812">Transmembrane</keyword>
<evidence type="ECO:0000313" key="2">
    <source>
        <dbReference type="EMBL" id="SCC07940.1"/>
    </source>
</evidence>
<dbReference type="Pfam" id="PF10805">
    <property type="entry name" value="DUF2730"/>
    <property type="match status" value="1"/>
</dbReference>
<reference evidence="3" key="1">
    <citation type="submission" date="2016-08" db="EMBL/GenBank/DDBJ databases">
        <authorList>
            <person name="Varghese N."/>
            <person name="Submissions Spin"/>
        </authorList>
    </citation>
    <scope>NUCLEOTIDE SEQUENCE [LARGE SCALE GENOMIC DNA]</scope>
    <source>
        <strain evidence="3">R-53144</strain>
    </source>
</reference>
<dbReference type="Proteomes" id="UP000199698">
    <property type="component" value="Unassembled WGS sequence"/>
</dbReference>
<gene>
    <name evidence="2" type="ORF">GA0061080_102233</name>
</gene>
<keyword evidence="3" id="KW-1185">Reference proteome</keyword>
<dbReference type="Gene3D" id="1.20.5.340">
    <property type="match status" value="1"/>
</dbReference>